<feature type="transmembrane region" description="Helical" evidence="1">
    <location>
        <begin position="12"/>
        <end position="31"/>
    </location>
</feature>
<dbReference type="RefSeq" id="WP_171606217.1">
    <property type="nucleotide sequence ID" value="NZ_WHPF01000002.1"/>
</dbReference>
<feature type="transmembrane region" description="Helical" evidence="1">
    <location>
        <begin position="127"/>
        <end position="145"/>
    </location>
</feature>
<feature type="transmembrane region" description="Helical" evidence="1">
    <location>
        <begin position="447"/>
        <end position="466"/>
    </location>
</feature>
<feature type="transmembrane region" description="Helical" evidence="1">
    <location>
        <begin position="371"/>
        <end position="386"/>
    </location>
</feature>
<gene>
    <name evidence="2" type="ORF">GD597_02385</name>
</gene>
<keyword evidence="3" id="KW-1185">Reference proteome</keyword>
<keyword evidence="1" id="KW-0812">Transmembrane</keyword>
<name>A0A8J8JVJ1_9BACT</name>
<dbReference type="PANTHER" id="PTHR38454">
    <property type="entry name" value="INTEGRAL MEMBRANE PROTEIN-RELATED"/>
    <property type="match status" value="1"/>
</dbReference>
<dbReference type="AlphaFoldDB" id="A0A8J8JVJ1"/>
<feature type="transmembrane region" description="Helical" evidence="1">
    <location>
        <begin position="406"/>
        <end position="426"/>
    </location>
</feature>
<keyword evidence="1" id="KW-1133">Transmembrane helix</keyword>
<protein>
    <submittedName>
        <fullName evidence="2">YfhO family protein</fullName>
    </submittedName>
</protein>
<dbReference type="EMBL" id="WHPF01000002">
    <property type="protein sequence ID" value="NNV54291.1"/>
    <property type="molecule type" value="Genomic_DNA"/>
</dbReference>
<reference evidence="2" key="1">
    <citation type="submission" date="2019-10" db="EMBL/GenBank/DDBJ databases">
        <title>Draft genome sequence of Panacibacter sp. KCS-6.</title>
        <authorList>
            <person name="Yim K.J."/>
        </authorList>
    </citation>
    <scope>NUCLEOTIDE SEQUENCE</scope>
    <source>
        <strain evidence="2">KCS-6</strain>
    </source>
</reference>
<feature type="transmembrane region" description="Helical" evidence="1">
    <location>
        <begin position="346"/>
        <end position="364"/>
    </location>
</feature>
<sequence length="826" mass="91745">MKKINWAKIYPHLIAIAVFLIIAVIYCKPALEGKVLQQSDMLHWKGMAQSSFEYKEKHGDFPLWINSMFGGMPGYTVAIGGGTPIALGYLHYICTLFLPAPFSYFFLLCISFYFLTQVFRVDYRIGILAALGYAYASFSPIIVAVGHVTQVLALGYVPAVLGAYFLVFQKKYWAGAALSAVFTTLLIGMNHPQITYYFIIVTIFAVIAYTIQWLKQKDFKHIFLTAGILLFAGMVGVFCNMVPLATTYDYSKATLRGGTALDTTTSNLKPSDGLDINYAFGWSYGKAETFSLLVPNIYGGVSGGGAFGANSNLAKTFVAKGGPEDQAAQFAAQFPGYWGDQPFTSGPVYLGAVICLLFILGLVYLKGIDKWWIAAVCFLAILMAWGKNLEAFNSFLFNYLPLYNKFRVPTMTLVIPQLLFPLLAGITLQQLLFNETNKTVAQEKLKIGGYAVLGVFAVVGILYISMDYKGANDENLNNMLNQMTGGNADATKSFYNAVLADRQSLFGSDILRTLFFAGAAYLLLWVFLKNKLKTVYVLTGILLLSSIDLLAEGRRYLNNDSFFESSEVDESYFTPTQADLEIKKDTGYYRVFNLTQDYFNDALTSYFHNSVGGYSPAKLSIVEDLLNFQLRKQPLNIQVLNMLNTRYVIVPGQQQNGPPMVQQNPGALGACWFVKVINFKQTPLEAMKALDTLNPKDTAIVETAYKAAVPFMPVADSTATISLIKNDNDIVTYKSTSAANQFAVFSEIFYDRGWKAYIDDKETPIVKTNYVLRGLAVPAGTHNIRFEFKPDSFYQSEKFAVIGSALGWLVIILALVQWYRKKPATV</sequence>
<proteinExistence type="predicted"/>
<organism evidence="2 3">
    <name type="scientific">Limnovirga soli</name>
    <dbReference type="NCBI Taxonomy" id="2656915"/>
    <lineage>
        <taxon>Bacteria</taxon>
        <taxon>Pseudomonadati</taxon>
        <taxon>Bacteroidota</taxon>
        <taxon>Chitinophagia</taxon>
        <taxon>Chitinophagales</taxon>
        <taxon>Chitinophagaceae</taxon>
        <taxon>Limnovirga</taxon>
    </lineage>
</organism>
<evidence type="ECO:0000313" key="2">
    <source>
        <dbReference type="EMBL" id="NNV54291.1"/>
    </source>
</evidence>
<evidence type="ECO:0000313" key="3">
    <source>
        <dbReference type="Proteomes" id="UP000598971"/>
    </source>
</evidence>
<feature type="transmembrane region" description="Helical" evidence="1">
    <location>
        <begin position="172"/>
        <end position="188"/>
    </location>
</feature>
<dbReference type="Proteomes" id="UP000598971">
    <property type="component" value="Unassembled WGS sequence"/>
</dbReference>
<feature type="transmembrane region" description="Helical" evidence="1">
    <location>
        <begin position="799"/>
        <end position="819"/>
    </location>
</feature>
<evidence type="ECO:0000256" key="1">
    <source>
        <dbReference type="SAM" id="Phobius"/>
    </source>
</evidence>
<dbReference type="Pfam" id="PF09586">
    <property type="entry name" value="YfhO"/>
    <property type="match status" value="1"/>
</dbReference>
<dbReference type="InterPro" id="IPR018580">
    <property type="entry name" value="Uncharacterised_YfhO"/>
</dbReference>
<keyword evidence="1" id="KW-0472">Membrane</keyword>
<feature type="transmembrane region" description="Helical" evidence="1">
    <location>
        <begin position="194"/>
        <end position="211"/>
    </location>
</feature>
<accession>A0A8J8JVJ1</accession>
<dbReference type="PANTHER" id="PTHR38454:SF1">
    <property type="entry name" value="INTEGRAL MEMBRANE PROTEIN"/>
    <property type="match status" value="1"/>
</dbReference>
<feature type="transmembrane region" description="Helical" evidence="1">
    <location>
        <begin position="510"/>
        <end position="528"/>
    </location>
</feature>
<comment type="caution">
    <text evidence="2">The sequence shown here is derived from an EMBL/GenBank/DDBJ whole genome shotgun (WGS) entry which is preliminary data.</text>
</comment>
<feature type="transmembrane region" description="Helical" evidence="1">
    <location>
        <begin position="223"/>
        <end position="245"/>
    </location>
</feature>
<feature type="transmembrane region" description="Helical" evidence="1">
    <location>
        <begin position="151"/>
        <end position="167"/>
    </location>
</feature>
<feature type="transmembrane region" description="Helical" evidence="1">
    <location>
        <begin position="89"/>
        <end position="115"/>
    </location>
</feature>